<dbReference type="PANTHER" id="PTHR47683">
    <property type="entry name" value="PSEUDOURIDINE SYNTHASE FAMILY PROTEIN-RELATED"/>
    <property type="match status" value="1"/>
</dbReference>
<evidence type="ECO:0000256" key="2">
    <source>
        <dbReference type="ARBA" id="ARBA00022884"/>
    </source>
</evidence>
<keyword evidence="3 5" id="KW-0413">Isomerase</keyword>
<dbReference type="Pfam" id="PF00849">
    <property type="entry name" value="PseudoU_synth_2"/>
    <property type="match status" value="1"/>
</dbReference>
<dbReference type="PANTHER" id="PTHR47683:SF3">
    <property type="entry name" value="RIBOSOMAL LARGE SUBUNIT PSEUDOURIDINE SYNTHASE B"/>
    <property type="match status" value="1"/>
</dbReference>
<dbReference type="PROSITE" id="PS50889">
    <property type="entry name" value="S4"/>
    <property type="match status" value="1"/>
</dbReference>
<dbReference type="InterPro" id="IPR002942">
    <property type="entry name" value="S4_RNA-bd"/>
</dbReference>
<feature type="domain" description="RNA-binding S4" evidence="6">
    <location>
        <begin position="1"/>
        <end position="59"/>
    </location>
</feature>
<evidence type="ECO:0000256" key="1">
    <source>
        <dbReference type="ARBA" id="ARBA00008348"/>
    </source>
</evidence>
<dbReference type="CDD" id="cd00165">
    <property type="entry name" value="S4"/>
    <property type="match status" value="1"/>
</dbReference>
<evidence type="ECO:0000256" key="5">
    <source>
        <dbReference type="RuleBase" id="RU003887"/>
    </source>
</evidence>
<dbReference type="Gene3D" id="3.30.70.580">
    <property type="entry name" value="Pseudouridine synthase I, catalytic domain, N-terminal subdomain"/>
    <property type="match status" value="1"/>
</dbReference>
<evidence type="ECO:0000313" key="7">
    <source>
        <dbReference type="EMBL" id="PZP57263.1"/>
    </source>
</evidence>
<organism evidence="7 8">
    <name type="scientific">Micavibrio aeruginosavorus</name>
    <dbReference type="NCBI Taxonomy" id="349221"/>
    <lineage>
        <taxon>Bacteria</taxon>
        <taxon>Pseudomonadati</taxon>
        <taxon>Bdellovibrionota</taxon>
        <taxon>Bdellovibrionia</taxon>
        <taxon>Bdellovibrionales</taxon>
        <taxon>Pseudobdellovibrionaceae</taxon>
        <taxon>Micavibrio</taxon>
    </lineage>
</organism>
<accession>A0A2W5FQR5</accession>
<dbReference type="Gene3D" id="3.30.70.1560">
    <property type="entry name" value="Alpha-L RNA-binding motif"/>
    <property type="match status" value="1"/>
</dbReference>
<dbReference type="AlphaFoldDB" id="A0A2W5FQR5"/>
<dbReference type="SUPFAM" id="SSF55174">
    <property type="entry name" value="Alpha-L RNA-binding motif"/>
    <property type="match status" value="1"/>
</dbReference>
<reference evidence="7 8" key="1">
    <citation type="submission" date="2017-08" db="EMBL/GenBank/DDBJ databases">
        <title>Infants hospitalized years apart are colonized by the same room-sourced microbial strains.</title>
        <authorList>
            <person name="Brooks B."/>
            <person name="Olm M.R."/>
            <person name="Firek B.A."/>
            <person name="Baker R."/>
            <person name="Thomas B.C."/>
            <person name="Morowitz M.J."/>
            <person name="Banfield J.F."/>
        </authorList>
    </citation>
    <scope>NUCLEOTIDE SEQUENCE [LARGE SCALE GENOMIC DNA]</scope>
    <source>
        <strain evidence="7">S2_006_000_R2_64</strain>
    </source>
</reference>
<evidence type="ECO:0000256" key="3">
    <source>
        <dbReference type="ARBA" id="ARBA00023235"/>
    </source>
</evidence>
<evidence type="ECO:0000259" key="6">
    <source>
        <dbReference type="SMART" id="SM00363"/>
    </source>
</evidence>
<dbReference type="InterPro" id="IPR050343">
    <property type="entry name" value="RsuA_PseudoU_synthase"/>
</dbReference>
<dbReference type="InterPro" id="IPR000748">
    <property type="entry name" value="PsdUridine_synth_RsuA/RluB/E/F"/>
</dbReference>
<dbReference type="Gene3D" id="3.10.290.10">
    <property type="entry name" value="RNA-binding S4 domain"/>
    <property type="match status" value="1"/>
</dbReference>
<dbReference type="GO" id="GO:0000455">
    <property type="term" value="P:enzyme-directed rRNA pseudouridine synthesis"/>
    <property type="evidence" value="ECO:0007669"/>
    <property type="project" value="UniProtKB-ARBA"/>
</dbReference>
<evidence type="ECO:0000313" key="8">
    <source>
        <dbReference type="Proteomes" id="UP000249739"/>
    </source>
</evidence>
<dbReference type="InterPro" id="IPR020103">
    <property type="entry name" value="PsdUridine_synth_cat_dom_sf"/>
</dbReference>
<dbReference type="EMBL" id="QFOT01000004">
    <property type="protein sequence ID" value="PZP57263.1"/>
    <property type="molecule type" value="Genomic_DNA"/>
</dbReference>
<sequence length="253" mass="28383">MRLNVFLQRAGIGSRREAERLVADGRVSVNGVEAGPTTPVEESDDVEVDGKKVTLETRPLPRLFMLNKPLDVLVTTYDSQGRDIVYDLPCFDPKNHRKPLPRLMNVGRLDVNSEGLLLFSSDGPLAQAMMSPQTALERIYRVRVHGRLTLQQLERLSKGVTAGGVTYRGATVTEEKAPTGKNTWYQVILTEGKNREIRKLMEHFGCVVNRLIRTDYGPFHLGDLETGRLREIAPHEVRNLIKDLEARGAKNLS</sequence>
<dbReference type="EC" id="5.4.99.-" evidence="5"/>
<dbReference type="InterPro" id="IPR018496">
    <property type="entry name" value="PsdUridine_synth_RsuA/RluB_CS"/>
</dbReference>
<dbReference type="SUPFAM" id="SSF55120">
    <property type="entry name" value="Pseudouridine synthase"/>
    <property type="match status" value="1"/>
</dbReference>
<evidence type="ECO:0000256" key="4">
    <source>
        <dbReference type="PROSITE-ProRule" id="PRU00182"/>
    </source>
</evidence>
<dbReference type="Proteomes" id="UP000249739">
    <property type="component" value="Unassembled WGS sequence"/>
</dbReference>
<dbReference type="SMART" id="SM00363">
    <property type="entry name" value="S4"/>
    <property type="match status" value="1"/>
</dbReference>
<dbReference type="InterPro" id="IPR020094">
    <property type="entry name" value="TruA/RsuA/RluB/E/F_N"/>
</dbReference>
<dbReference type="GO" id="GO:0120159">
    <property type="term" value="F:rRNA pseudouridine synthase activity"/>
    <property type="evidence" value="ECO:0007669"/>
    <property type="project" value="UniProtKB-ARBA"/>
</dbReference>
<comment type="caution">
    <text evidence="7">The sequence shown here is derived from an EMBL/GenBank/DDBJ whole genome shotgun (WGS) entry which is preliminary data.</text>
</comment>
<protein>
    <recommendedName>
        <fullName evidence="5">Pseudouridine synthase</fullName>
        <ecNumber evidence="5">5.4.99.-</ecNumber>
    </recommendedName>
</protein>
<dbReference type="NCBIfam" id="TIGR00093">
    <property type="entry name" value="pseudouridine synthase"/>
    <property type="match status" value="1"/>
</dbReference>
<dbReference type="Pfam" id="PF01479">
    <property type="entry name" value="S4"/>
    <property type="match status" value="1"/>
</dbReference>
<dbReference type="InterPro" id="IPR042092">
    <property type="entry name" value="PsdUridine_s_RsuA/RluB/E/F_cat"/>
</dbReference>
<dbReference type="GO" id="GO:0003723">
    <property type="term" value="F:RNA binding"/>
    <property type="evidence" value="ECO:0007669"/>
    <property type="project" value="UniProtKB-KW"/>
</dbReference>
<gene>
    <name evidence="7" type="ORF">DI586_00870</name>
</gene>
<keyword evidence="2 4" id="KW-0694">RNA-binding</keyword>
<dbReference type="InterPro" id="IPR036986">
    <property type="entry name" value="S4_RNA-bd_sf"/>
</dbReference>
<comment type="similarity">
    <text evidence="1 5">Belongs to the pseudouridine synthase RsuA family.</text>
</comment>
<proteinExistence type="inferred from homology"/>
<dbReference type="PROSITE" id="PS01149">
    <property type="entry name" value="PSI_RSU"/>
    <property type="match status" value="1"/>
</dbReference>
<dbReference type="InterPro" id="IPR006145">
    <property type="entry name" value="PsdUridine_synth_RsuA/RluA"/>
</dbReference>
<name>A0A2W5FQR5_9BACT</name>